<protein>
    <submittedName>
        <fullName evidence="1">YceI family protein</fullName>
    </submittedName>
</protein>
<accession>A0A2K9AV81</accession>
<dbReference type="PANTHER" id="PTHR34406:SF1">
    <property type="entry name" value="PROTEIN YCEI"/>
    <property type="match status" value="1"/>
</dbReference>
<dbReference type="Proteomes" id="UP000232693">
    <property type="component" value="Chromosome"/>
</dbReference>
<dbReference type="InterPro" id="IPR007372">
    <property type="entry name" value="Lipid/polyisoprenoid-bd_YceI"/>
</dbReference>
<dbReference type="EMBL" id="CP025120">
    <property type="protein sequence ID" value="AUD79051.1"/>
    <property type="molecule type" value="Genomic_DNA"/>
</dbReference>
<gene>
    <name evidence="1" type="ORF">CW740_07230</name>
</gene>
<evidence type="ECO:0000313" key="2">
    <source>
        <dbReference type="Proteomes" id="UP000232693"/>
    </source>
</evidence>
<proteinExistence type="predicted"/>
<reference evidence="1 2" key="1">
    <citation type="submission" date="2017-12" db="EMBL/GenBank/DDBJ databases">
        <title>Kangiella profundi FT102 completed genome.</title>
        <authorList>
            <person name="Xu J."/>
            <person name="Wang J."/>
            <person name="Lu Y."/>
        </authorList>
    </citation>
    <scope>NUCLEOTIDE SEQUENCE [LARGE SCALE GENOMIC DNA]</scope>
    <source>
        <strain evidence="1 2">FT102</strain>
    </source>
</reference>
<dbReference type="RefSeq" id="WP_106646887.1">
    <property type="nucleotide sequence ID" value="NZ_BMGO01000001.1"/>
</dbReference>
<name>A0A2K9AV81_9GAMM</name>
<dbReference type="KEGG" id="kpd:CW740_07230"/>
<dbReference type="SMART" id="SM00867">
    <property type="entry name" value="YceI"/>
    <property type="match status" value="1"/>
</dbReference>
<sequence>MLLKKIVVRTIFLSGLIFSTGLLADEPLEVKAEESFIKFSGVQNKKTEFNGQFQSFEPIIVFNKNQLEQSSIRVNVDLASVESGSEKRDGMLKKSNWFDVKNTPQGVFKSHQIQLESDGVYKVEGSLTIKGIEKPVTLFMNYVELGGLIELSGSYTLNRLDFNLGLGAWKNPDWVQHEVEVNYKVVLKQ</sequence>
<dbReference type="InterPro" id="IPR036761">
    <property type="entry name" value="TTHA0802/YceI-like_sf"/>
</dbReference>
<keyword evidence="2" id="KW-1185">Reference proteome</keyword>
<dbReference type="SUPFAM" id="SSF101874">
    <property type="entry name" value="YceI-like"/>
    <property type="match status" value="1"/>
</dbReference>
<dbReference type="Pfam" id="PF04264">
    <property type="entry name" value="YceI"/>
    <property type="match status" value="1"/>
</dbReference>
<organism evidence="1 2">
    <name type="scientific">Kangiella profundi</name>
    <dbReference type="NCBI Taxonomy" id="1561924"/>
    <lineage>
        <taxon>Bacteria</taxon>
        <taxon>Pseudomonadati</taxon>
        <taxon>Pseudomonadota</taxon>
        <taxon>Gammaproteobacteria</taxon>
        <taxon>Kangiellales</taxon>
        <taxon>Kangiellaceae</taxon>
        <taxon>Kangiella</taxon>
    </lineage>
</organism>
<dbReference type="PANTHER" id="PTHR34406">
    <property type="entry name" value="PROTEIN YCEI"/>
    <property type="match status" value="1"/>
</dbReference>
<dbReference type="Gene3D" id="2.40.128.110">
    <property type="entry name" value="Lipid/polyisoprenoid-binding, YceI-like"/>
    <property type="match status" value="1"/>
</dbReference>
<dbReference type="AlphaFoldDB" id="A0A2K9AV81"/>
<dbReference type="OrthoDB" id="1247465at2"/>
<evidence type="ECO:0000313" key="1">
    <source>
        <dbReference type="EMBL" id="AUD79051.1"/>
    </source>
</evidence>